<dbReference type="Gene3D" id="2.60.40.10">
    <property type="entry name" value="Immunoglobulins"/>
    <property type="match status" value="1"/>
</dbReference>
<dbReference type="InterPro" id="IPR013783">
    <property type="entry name" value="Ig-like_fold"/>
</dbReference>
<dbReference type="PANTHER" id="PTHR13817">
    <property type="entry name" value="TITIN"/>
    <property type="match status" value="1"/>
</dbReference>
<dbReference type="AlphaFoldDB" id="A0A2C9M4R9"/>
<keyword evidence="2" id="KW-0393">Immunoglobulin domain</keyword>
<keyword evidence="1" id="KW-0677">Repeat</keyword>
<dbReference type="FunFam" id="2.60.40.10:FF:000107">
    <property type="entry name" value="Myosin, light chain kinase a"/>
    <property type="match status" value="1"/>
</dbReference>
<dbReference type="PROSITE" id="PS50835">
    <property type="entry name" value="IG_LIKE"/>
    <property type="match status" value="1"/>
</dbReference>
<dbReference type="EnsemblMetazoa" id="BGLB038525-RA">
    <property type="protein sequence ID" value="BGLB038525-PA"/>
    <property type="gene ID" value="BGLB038525"/>
</dbReference>
<proteinExistence type="predicted"/>
<evidence type="ECO:0000259" key="3">
    <source>
        <dbReference type="PROSITE" id="PS50835"/>
    </source>
</evidence>
<name>A0A2C9M4R9_BIOGL</name>
<dbReference type="PANTHER" id="PTHR13817:SF164">
    <property type="entry name" value="ZORMIN, ISOFORM J"/>
    <property type="match status" value="1"/>
</dbReference>
<evidence type="ECO:0000313" key="5">
    <source>
        <dbReference type="Proteomes" id="UP000076420"/>
    </source>
</evidence>
<evidence type="ECO:0000313" key="4">
    <source>
        <dbReference type="EnsemblMetazoa" id="BGLB038525-PA"/>
    </source>
</evidence>
<organism evidence="4 5">
    <name type="scientific">Biomphalaria glabrata</name>
    <name type="common">Bloodfluke planorb</name>
    <name type="synonym">Freshwater snail</name>
    <dbReference type="NCBI Taxonomy" id="6526"/>
    <lineage>
        <taxon>Eukaryota</taxon>
        <taxon>Metazoa</taxon>
        <taxon>Spiralia</taxon>
        <taxon>Lophotrochozoa</taxon>
        <taxon>Mollusca</taxon>
        <taxon>Gastropoda</taxon>
        <taxon>Heterobranchia</taxon>
        <taxon>Euthyneura</taxon>
        <taxon>Panpulmonata</taxon>
        <taxon>Hygrophila</taxon>
        <taxon>Lymnaeoidea</taxon>
        <taxon>Planorbidae</taxon>
        <taxon>Biomphalaria</taxon>
    </lineage>
</organism>
<dbReference type="InterPro" id="IPR050964">
    <property type="entry name" value="Striated_Muscle_Regulatory"/>
</dbReference>
<protein>
    <recommendedName>
        <fullName evidence="3">Ig-like domain-containing protein</fullName>
    </recommendedName>
</protein>
<dbReference type="VEuPathDB" id="VectorBase:BGLAX_045924"/>
<dbReference type="Proteomes" id="UP000076420">
    <property type="component" value="Unassembled WGS sequence"/>
</dbReference>
<dbReference type="SUPFAM" id="SSF48726">
    <property type="entry name" value="Immunoglobulin"/>
    <property type="match status" value="1"/>
</dbReference>
<dbReference type="InterPro" id="IPR007110">
    <property type="entry name" value="Ig-like_dom"/>
</dbReference>
<sequence>MSSVYDSIDSFQPEQSNVQLTEEVTEHLNVFVFDQFNTSAATEQIEEFAEVMAQKLIADMREHKPDDAKIVSIEKPVSDEGKAEEMLQEAEGINEEKEIADTEEIKDVQLDQPKEETIEEERSVIVVDFEKPQEVEEVEEKVEFPYVKDTVEVEIQQPTEETIEIVKDIIIVEKEKAQEVKEMEEEVETPVVKETVEVEVEQPTEETVEIYKETIVVEKEKPQKVEETTEEVETTTFQEIIEFNIQQSNIEEAEITPLEKPEVPQEFEPDVKEAVHTEAPRFVTSLLDITVLENTRTVMEVVFSGLPAPNVTWFVDDEEILPGDGVDIVTESNRSILIFSEIYPDDEGIYKVELNNKVGSCISTAYITVISSETIAEEERRTYREEISIIPSATNLATDLVQIKESKMEMISEKENFSQEISFDIQKQESHKETIEVQIKIPKELDSFTQSIQISSFNLTEFQPKEEIIEEERSVVNLKKPQDVEEEAPVAKETLEVEQPTEEMVEIYKKTLQLKKKMLNVKFNRLLESSGFYFFNSLLNFLRDK</sequence>
<dbReference type="VEuPathDB" id="VectorBase:BGLB038525"/>
<gene>
    <name evidence="4" type="primary">106057780</name>
</gene>
<evidence type="ECO:0000256" key="1">
    <source>
        <dbReference type="ARBA" id="ARBA00022737"/>
    </source>
</evidence>
<dbReference type="STRING" id="6526.A0A2C9M4R9"/>
<dbReference type="Pfam" id="PF07679">
    <property type="entry name" value="I-set"/>
    <property type="match status" value="1"/>
</dbReference>
<dbReference type="InterPro" id="IPR036179">
    <property type="entry name" value="Ig-like_dom_sf"/>
</dbReference>
<feature type="domain" description="Ig-like" evidence="3">
    <location>
        <begin position="280"/>
        <end position="368"/>
    </location>
</feature>
<reference evidence="4" key="1">
    <citation type="submission" date="2020-05" db="UniProtKB">
        <authorList>
            <consortium name="EnsemblMetazoa"/>
        </authorList>
    </citation>
    <scope>IDENTIFICATION</scope>
    <source>
        <strain evidence="4">BB02</strain>
    </source>
</reference>
<accession>A0A2C9M4R9</accession>
<dbReference type="KEGG" id="bgt:106057780"/>
<dbReference type="InterPro" id="IPR013098">
    <property type="entry name" value="Ig_I-set"/>
</dbReference>
<evidence type="ECO:0000256" key="2">
    <source>
        <dbReference type="ARBA" id="ARBA00023319"/>
    </source>
</evidence>